<comment type="caution">
    <text evidence="2">The sequence shown here is derived from an EMBL/GenBank/DDBJ whole genome shotgun (WGS) entry which is preliminary data.</text>
</comment>
<evidence type="ECO:0000313" key="3">
    <source>
        <dbReference type="Proteomes" id="UP000469452"/>
    </source>
</evidence>
<evidence type="ECO:0000256" key="1">
    <source>
        <dbReference type="SAM" id="MobiDB-lite"/>
    </source>
</evidence>
<dbReference type="PANTHER" id="PTHR35076">
    <property type="entry name" value="TUBULIN EPSILON AND DELTA COMPLEX PROTEIN 1"/>
    <property type="match status" value="1"/>
</dbReference>
<proteinExistence type="predicted"/>
<feature type="compositionally biased region" description="Basic and acidic residues" evidence="1">
    <location>
        <begin position="432"/>
        <end position="441"/>
    </location>
</feature>
<dbReference type="InterPro" id="IPR036910">
    <property type="entry name" value="HMG_box_dom_sf"/>
</dbReference>
<dbReference type="Proteomes" id="UP000469452">
    <property type="component" value="Unassembled WGS sequence"/>
</dbReference>
<name>A0A6A4ZSI2_APHAT</name>
<organism evidence="2 3">
    <name type="scientific">Aphanomyces astaci</name>
    <name type="common">Crayfish plague agent</name>
    <dbReference type="NCBI Taxonomy" id="112090"/>
    <lineage>
        <taxon>Eukaryota</taxon>
        <taxon>Sar</taxon>
        <taxon>Stramenopiles</taxon>
        <taxon>Oomycota</taxon>
        <taxon>Saprolegniomycetes</taxon>
        <taxon>Saprolegniales</taxon>
        <taxon>Verrucalvaceae</taxon>
        <taxon>Aphanomyces</taxon>
    </lineage>
</organism>
<dbReference type="VEuPathDB" id="FungiDB:H257_01337"/>
<protein>
    <submittedName>
        <fullName evidence="2">Uncharacterized protein</fullName>
    </submittedName>
</protein>
<feature type="region of interest" description="Disordered" evidence="1">
    <location>
        <begin position="419"/>
        <end position="448"/>
    </location>
</feature>
<gene>
    <name evidence="2" type="ORF">AaE_011355</name>
</gene>
<reference evidence="2 3" key="1">
    <citation type="submission" date="2019-06" db="EMBL/GenBank/DDBJ databases">
        <title>Genomics analysis of Aphanomyces spp. identifies a new class of oomycete effector associated with host adaptation.</title>
        <authorList>
            <person name="Gaulin E."/>
        </authorList>
    </citation>
    <scope>NUCLEOTIDE SEQUENCE [LARGE SCALE GENOMIC DNA]</scope>
    <source>
        <strain evidence="2 3">E</strain>
    </source>
</reference>
<sequence>MTTAKPKQPASFAWLVRDTLVSVGVTYLTPEHLRRSKSSDANKNSDHTALSSLLWRALHDLSMVVLADFDIDTVALAMESQALSDDENGIQVCIDVSRYYLYDWGFLCHDFYSSSTPLDVSGPVLLSALAFVLTYGDFFSRQALAIVRIQLACDTVCIPPFPLEPPLQAPHISNAIADAVATHQPTIVHQMESQPSVSDLVHRIHATYGVLQYKLRELDALNEARSTYVHRIHTTQQDNLGGTYLASSIDLANPGHLPVGSVILMDTRAIAERLSSPYILWLLRCPAQLQVHEQALEKRLVNRHIYIQHVLVFQTGVRCSRLSNFADEKLYYQWMVSVVGQVRPSPSAVHHADTSSRFADLLASAATANDHFQSPPNKELYRVVSKQWKDISAPDKAKFKTKMDRAMAKMQQELPTLSALYQPLPKNSTKPPPHDAKKLDEPASPTSLKVATVQDQVDALVALMERRFK</sequence>
<dbReference type="PANTHER" id="PTHR35076:SF1">
    <property type="entry name" value="TUBULIN EPSILON AND DELTA COMPLEX PROTEIN 1"/>
    <property type="match status" value="1"/>
</dbReference>
<feature type="non-terminal residue" evidence="2">
    <location>
        <position position="469"/>
    </location>
</feature>
<dbReference type="AlphaFoldDB" id="A0A6A4ZSI2"/>
<dbReference type="EMBL" id="VJMI01017064">
    <property type="protein sequence ID" value="KAF0715316.1"/>
    <property type="molecule type" value="Genomic_DNA"/>
</dbReference>
<dbReference type="InterPro" id="IPR043535">
    <property type="entry name" value="TEDC1"/>
</dbReference>
<evidence type="ECO:0000313" key="2">
    <source>
        <dbReference type="EMBL" id="KAF0715316.1"/>
    </source>
</evidence>
<dbReference type="SUPFAM" id="SSF47095">
    <property type="entry name" value="HMG-box"/>
    <property type="match status" value="1"/>
</dbReference>
<accession>A0A6A4ZSI2</accession>